<evidence type="ECO:0000313" key="3">
    <source>
        <dbReference type="Proteomes" id="UP000287144"/>
    </source>
</evidence>
<dbReference type="EMBL" id="NKCK01000178">
    <property type="protein sequence ID" value="RSL93835.1"/>
    <property type="molecule type" value="Genomic_DNA"/>
</dbReference>
<sequence length="213" mass="23711">MAPDPAPPLPLAANRAALSNRISLLLASQSSVLKTMNLSKPAPNSTAKRRTIPENDDDDLVGGSRPNEGVGYVPDKKDAQKIGNAKEERMLRGRLLGKDGKSFKKRVEESESEDDVGRSALGKRKRPKKEVEPEQEAESTEKVEEKVVEADGDVSMKDDDVKDESQQVTPSDEGANKKRKKKNKKKKKQKGQERRRKSRHILILIKIPIIKNT</sequence>
<dbReference type="Proteomes" id="UP000287144">
    <property type="component" value="Unassembled WGS sequence"/>
</dbReference>
<accession>A0A428SVI5</accession>
<organism evidence="2 3">
    <name type="scientific">Fusarium oligoseptatum</name>
    <dbReference type="NCBI Taxonomy" id="2604345"/>
    <lineage>
        <taxon>Eukaryota</taxon>
        <taxon>Fungi</taxon>
        <taxon>Dikarya</taxon>
        <taxon>Ascomycota</taxon>
        <taxon>Pezizomycotina</taxon>
        <taxon>Sordariomycetes</taxon>
        <taxon>Hypocreomycetidae</taxon>
        <taxon>Hypocreales</taxon>
        <taxon>Nectriaceae</taxon>
        <taxon>Fusarium</taxon>
        <taxon>Fusarium solani species complex</taxon>
    </lineage>
</organism>
<evidence type="ECO:0000256" key="1">
    <source>
        <dbReference type="SAM" id="MobiDB-lite"/>
    </source>
</evidence>
<feature type="compositionally biased region" description="Basic and acidic residues" evidence="1">
    <location>
        <begin position="74"/>
        <end position="109"/>
    </location>
</feature>
<evidence type="ECO:0000313" key="2">
    <source>
        <dbReference type="EMBL" id="RSL93835.1"/>
    </source>
</evidence>
<feature type="compositionally biased region" description="Polar residues" evidence="1">
    <location>
        <begin position="36"/>
        <end position="46"/>
    </location>
</feature>
<protein>
    <submittedName>
        <fullName evidence="2">Uncharacterized protein</fullName>
    </submittedName>
</protein>
<feature type="region of interest" description="Disordered" evidence="1">
    <location>
        <begin position="36"/>
        <end position="200"/>
    </location>
</feature>
<reference evidence="2 3" key="1">
    <citation type="submission" date="2017-06" db="EMBL/GenBank/DDBJ databases">
        <title>Comparative genomic analysis of Ambrosia Fusariam Clade fungi.</title>
        <authorList>
            <person name="Stajich J.E."/>
            <person name="Carrillo J."/>
            <person name="Kijimoto T."/>
            <person name="Eskalen A."/>
            <person name="O'Donnell K."/>
            <person name="Kasson M."/>
        </authorList>
    </citation>
    <scope>NUCLEOTIDE SEQUENCE [LARGE SCALE GENOMIC DNA]</scope>
    <source>
        <strain evidence="2 3">NRRL62579</strain>
    </source>
</reference>
<name>A0A428SVI5_9HYPO</name>
<proteinExistence type="predicted"/>
<gene>
    <name evidence="2" type="ORF">CEP52_013037</name>
</gene>
<feature type="compositionally biased region" description="Basic and acidic residues" evidence="1">
    <location>
        <begin position="139"/>
        <end position="165"/>
    </location>
</feature>
<comment type="caution">
    <text evidence="2">The sequence shown here is derived from an EMBL/GenBank/DDBJ whole genome shotgun (WGS) entry which is preliminary data.</text>
</comment>
<keyword evidence="3" id="KW-1185">Reference proteome</keyword>
<feature type="compositionally biased region" description="Basic residues" evidence="1">
    <location>
        <begin position="177"/>
        <end position="200"/>
    </location>
</feature>
<dbReference type="AlphaFoldDB" id="A0A428SVI5"/>